<reference evidence="2 3" key="1">
    <citation type="submission" date="2018-09" db="EMBL/GenBank/DDBJ databases">
        <title>Genome sequencing of strain 2DFW10M-5.</title>
        <authorList>
            <person name="Heo J."/>
            <person name="Kim S.-J."/>
            <person name="Kwon S.-W."/>
        </authorList>
    </citation>
    <scope>NUCLEOTIDE SEQUENCE [LARGE SCALE GENOMIC DNA]</scope>
    <source>
        <strain evidence="2 3">2DFW10M-5</strain>
    </source>
</reference>
<evidence type="ECO:0000313" key="2">
    <source>
        <dbReference type="EMBL" id="AYG04165.1"/>
    </source>
</evidence>
<dbReference type="Proteomes" id="UP000275069">
    <property type="component" value="Chromosome"/>
</dbReference>
<protein>
    <submittedName>
        <fullName evidence="2">Uncharacterized protein</fullName>
    </submittedName>
</protein>
<name>A0A387BJ92_9MICO</name>
<sequence>MIAAAAAMVAALVGVASSAVAQWTSGDTVNASISAGNVGLTLSGFDKLSANYSSSGILTSSAQVTVHNSSTLPLRTLTASTAIPGGNGSQTLASKVSVKIWPGSCASMPSTGVISATWATMPNWLANQSALAAAADASYCIQSSISATDANSNPSLTLSPVVTVTGNDYNFSTGAVAAASFTLATLASTDPQTVTPGQVGVSLPSGSNLSDVSITMPQKDPDWGTTATTNIDSTTGTIKNQQYTCMVITVTGQTTASGDWSFQLDNSVAPFNRTALTDAMFAQSSYQTARILAKPQSGVGVYTIGGIHKGSATTFNQQVWNDAKGSDGFNSYVWNTPIPAPPPGQPPLTTQVHLCLNIGNTPQSLNPGAGTFSVAQPVLAGCPDQNADPTKDLTQNPAMPAGSGLLTSSIPAGGNGAVVCLYVKLTGLYPHFYIGYSFSIDWKGLLANSGLSSAQQQSLASASAYNWKAYGSDLSTDQAPATLGSDGTLNWSIAQQHTPLEITNGMTVVLTARIPLPAP</sequence>
<keyword evidence="3" id="KW-1185">Reference proteome</keyword>
<evidence type="ECO:0000256" key="1">
    <source>
        <dbReference type="SAM" id="SignalP"/>
    </source>
</evidence>
<feature type="signal peptide" evidence="1">
    <location>
        <begin position="1"/>
        <end position="21"/>
    </location>
</feature>
<feature type="chain" id="PRO_5017206297" evidence="1">
    <location>
        <begin position="22"/>
        <end position="519"/>
    </location>
</feature>
<organism evidence="2 3">
    <name type="scientific">Gryllotalpicola protaetiae</name>
    <dbReference type="NCBI Taxonomy" id="2419771"/>
    <lineage>
        <taxon>Bacteria</taxon>
        <taxon>Bacillati</taxon>
        <taxon>Actinomycetota</taxon>
        <taxon>Actinomycetes</taxon>
        <taxon>Micrococcales</taxon>
        <taxon>Microbacteriaceae</taxon>
        <taxon>Gryllotalpicola</taxon>
    </lineage>
</organism>
<dbReference type="EMBL" id="CP032624">
    <property type="protein sequence ID" value="AYG04165.1"/>
    <property type="molecule type" value="Genomic_DNA"/>
</dbReference>
<proteinExistence type="predicted"/>
<dbReference type="KEGG" id="gry:D7I44_11915"/>
<evidence type="ECO:0000313" key="3">
    <source>
        <dbReference type="Proteomes" id="UP000275069"/>
    </source>
</evidence>
<gene>
    <name evidence="2" type="ORF">D7I44_11915</name>
</gene>
<accession>A0A387BJ92</accession>
<dbReference type="AlphaFoldDB" id="A0A387BJ92"/>
<keyword evidence="1" id="KW-0732">Signal</keyword>